<evidence type="ECO:0000313" key="4">
    <source>
        <dbReference type="Proteomes" id="UP000014680"/>
    </source>
</evidence>
<dbReference type="InterPro" id="IPR017853">
    <property type="entry name" value="GH"/>
</dbReference>
<evidence type="ECO:0000313" key="3">
    <source>
        <dbReference type="EMBL" id="ELP86675.1"/>
    </source>
</evidence>
<evidence type="ECO:0000256" key="1">
    <source>
        <dbReference type="ARBA" id="ARBA00022801"/>
    </source>
</evidence>
<keyword evidence="4" id="KW-1185">Reference proteome</keyword>
<dbReference type="EMBL" id="KB206938">
    <property type="protein sequence ID" value="ELP86675.1"/>
    <property type="molecule type" value="Genomic_DNA"/>
</dbReference>
<dbReference type="Proteomes" id="UP000014680">
    <property type="component" value="Unassembled WGS sequence"/>
</dbReference>
<dbReference type="EC" id="3.2.1.17" evidence="3"/>
<dbReference type="GeneID" id="14885653"/>
<organism evidence="3 4">
    <name type="scientific">Entamoeba invadens IP1</name>
    <dbReference type="NCBI Taxonomy" id="370355"/>
    <lineage>
        <taxon>Eukaryota</taxon>
        <taxon>Amoebozoa</taxon>
        <taxon>Evosea</taxon>
        <taxon>Archamoebae</taxon>
        <taxon>Mastigamoebida</taxon>
        <taxon>Entamoebidae</taxon>
        <taxon>Entamoeba</taxon>
    </lineage>
</organism>
<keyword evidence="2 3" id="KW-0326">Glycosidase</keyword>
<name>L7FKH9_ENTIV</name>
<dbReference type="VEuPathDB" id="AmoebaDB:EIN_289470"/>
<dbReference type="OrthoDB" id="2251794at2759"/>
<dbReference type="RefSeq" id="XP_004186021.1">
    <property type="nucleotide sequence ID" value="XM_004185973.1"/>
</dbReference>
<reference evidence="3 4" key="1">
    <citation type="submission" date="2012-10" db="EMBL/GenBank/DDBJ databases">
        <authorList>
            <person name="Zafar N."/>
            <person name="Inman J."/>
            <person name="Hall N."/>
            <person name="Lorenzi H."/>
            <person name="Caler E."/>
        </authorList>
    </citation>
    <scope>NUCLEOTIDE SEQUENCE [LARGE SCALE GENOMIC DNA]</scope>
    <source>
        <strain evidence="3 4">IP1</strain>
    </source>
</reference>
<dbReference type="PANTHER" id="PTHR23208:SF36">
    <property type="entry name" value="LYSOZYME-RELATED"/>
    <property type="match status" value="1"/>
</dbReference>
<dbReference type="GO" id="GO:0007165">
    <property type="term" value="P:signal transduction"/>
    <property type="evidence" value="ECO:0007669"/>
    <property type="project" value="TreeGrafter"/>
</dbReference>
<sequence length="216" mass="24837">MLLLFLSTLVSAGYYGVDYSDAVSVSSLSCFKSSGFGDMVIIRGWEEIYNVFDANAVQNLKNAYTAGYTQSQIDMYFEPCFGCGNLDVQLNDFWNLVKSNNMKFNKLWISLEVFVTHSLKTDVEELTSLLDKANALGINYGLLTSYSDIASFYGFTLKNPESVQLWWYNIDNQPNYDEYDKDKIHYIGWHPEKPAMKLYSKNMKLCNVVVNYDYKE</sequence>
<dbReference type="InterPro" id="IPR051595">
    <property type="entry name" value="GH25_Enzymes"/>
</dbReference>
<dbReference type="GO" id="GO:0003796">
    <property type="term" value="F:lysozyme activity"/>
    <property type="evidence" value="ECO:0007669"/>
    <property type="project" value="UniProtKB-EC"/>
</dbReference>
<evidence type="ECO:0000256" key="2">
    <source>
        <dbReference type="ARBA" id="ARBA00023295"/>
    </source>
</evidence>
<dbReference type="KEGG" id="eiv:EIN_289470"/>
<dbReference type="AlphaFoldDB" id="L7FKH9"/>
<dbReference type="PANTHER" id="PTHR23208">
    <property type="entry name" value="LYSOZYME PROTEIN"/>
    <property type="match status" value="1"/>
</dbReference>
<keyword evidence="1 3" id="KW-0378">Hydrolase</keyword>
<gene>
    <name evidence="3" type="ORF">EIN_289470</name>
</gene>
<dbReference type="SUPFAM" id="SSF51445">
    <property type="entry name" value="(Trans)glycosidases"/>
    <property type="match status" value="1"/>
</dbReference>
<accession>L7FKH9</accession>
<proteinExistence type="predicted"/>
<protein>
    <submittedName>
        <fullName evidence="3">Lysozyme, putative</fullName>
        <ecNumber evidence="3">3.2.1.17</ecNumber>
    </submittedName>
</protein>